<proteinExistence type="predicted"/>
<name>J9GM34_9ZZZZ</name>
<sequence length="90" mass="10222">MNNPFPYSDSNKRYHTFNYFLRHHFGCKVAKVSLDAGFTCPNLDGTKGTGGCTYCSSRGSGDFAGDVHLPLDRQFEQVRQVMDHKWEDTL</sequence>
<reference evidence="1" key="1">
    <citation type="journal article" date="2012" name="PLoS ONE">
        <title>Gene sets for utilization of primary and secondary nutrition supplies in the distal gut of endangered iberian lynx.</title>
        <authorList>
            <person name="Alcaide M."/>
            <person name="Messina E."/>
            <person name="Richter M."/>
            <person name="Bargiela R."/>
            <person name="Peplies J."/>
            <person name="Huws S.A."/>
            <person name="Newbold C.J."/>
            <person name="Golyshin P.N."/>
            <person name="Simon M.A."/>
            <person name="Lopez G."/>
            <person name="Yakimov M.M."/>
            <person name="Ferrer M."/>
        </authorList>
    </citation>
    <scope>NUCLEOTIDE SEQUENCE</scope>
</reference>
<organism evidence="1">
    <name type="scientific">gut metagenome</name>
    <dbReference type="NCBI Taxonomy" id="749906"/>
    <lineage>
        <taxon>unclassified sequences</taxon>
        <taxon>metagenomes</taxon>
        <taxon>organismal metagenomes</taxon>
    </lineage>
</organism>
<feature type="non-terminal residue" evidence="1">
    <location>
        <position position="90"/>
    </location>
</feature>
<dbReference type="SUPFAM" id="SSF102114">
    <property type="entry name" value="Radical SAM enzymes"/>
    <property type="match status" value="1"/>
</dbReference>
<gene>
    <name evidence="1" type="ORF">EVA_08599</name>
</gene>
<dbReference type="AlphaFoldDB" id="J9GM34"/>
<dbReference type="InterPro" id="IPR058240">
    <property type="entry name" value="rSAM_sf"/>
</dbReference>
<evidence type="ECO:0000313" key="1">
    <source>
        <dbReference type="EMBL" id="EJX03293.1"/>
    </source>
</evidence>
<protein>
    <recommendedName>
        <fullName evidence="2">Radical SAM protein, family</fullName>
    </recommendedName>
</protein>
<evidence type="ECO:0008006" key="2">
    <source>
        <dbReference type="Google" id="ProtNLM"/>
    </source>
</evidence>
<accession>J9GM34</accession>
<dbReference type="EMBL" id="AMCI01002216">
    <property type="protein sequence ID" value="EJX03293.1"/>
    <property type="molecule type" value="Genomic_DNA"/>
</dbReference>
<comment type="caution">
    <text evidence="1">The sequence shown here is derived from an EMBL/GenBank/DDBJ whole genome shotgun (WGS) entry which is preliminary data.</text>
</comment>